<feature type="domain" description="Xylose isomerase-like TIM barrel" evidence="1">
    <location>
        <begin position="27"/>
        <end position="190"/>
    </location>
</feature>
<proteinExistence type="predicted"/>
<evidence type="ECO:0000313" key="3">
    <source>
        <dbReference type="Proteomes" id="UP000753802"/>
    </source>
</evidence>
<dbReference type="InterPro" id="IPR036237">
    <property type="entry name" value="Xyl_isomerase-like_sf"/>
</dbReference>
<dbReference type="Gene3D" id="3.20.20.150">
    <property type="entry name" value="Divalent-metal-dependent TIM barrel enzymes"/>
    <property type="match status" value="1"/>
</dbReference>
<dbReference type="InterPro" id="IPR013022">
    <property type="entry name" value="Xyl_isomerase-like_TIM-brl"/>
</dbReference>
<comment type="caution">
    <text evidence="2">The sequence shown here is derived from an EMBL/GenBank/DDBJ whole genome shotgun (WGS) entry which is preliminary data.</text>
</comment>
<protein>
    <submittedName>
        <fullName evidence="2">Sugar phosphate isomerase/epimerase</fullName>
    </submittedName>
</protein>
<name>A0ABW9ZSK3_9BACT</name>
<organism evidence="2 3">
    <name type="scientific">Sediminibacterium roseum</name>
    <dbReference type="NCBI Taxonomy" id="1978412"/>
    <lineage>
        <taxon>Bacteria</taxon>
        <taxon>Pseudomonadati</taxon>
        <taxon>Bacteroidota</taxon>
        <taxon>Chitinophagia</taxon>
        <taxon>Chitinophagales</taxon>
        <taxon>Chitinophagaceae</taxon>
        <taxon>Sediminibacterium</taxon>
    </lineage>
</organism>
<keyword evidence="3" id="KW-1185">Reference proteome</keyword>
<gene>
    <name evidence="2" type="ORF">GWC95_05750</name>
</gene>
<dbReference type="Proteomes" id="UP000753802">
    <property type="component" value="Unassembled WGS sequence"/>
</dbReference>
<accession>A0ABW9ZSK3</accession>
<evidence type="ECO:0000259" key="1">
    <source>
        <dbReference type="Pfam" id="PF01261"/>
    </source>
</evidence>
<sequence>MYEEATEILFFCPRWGSAHIPWPVFARKVKEAGYDGVETDVPFDVQQREEMLQSLEDHKLLLIAQHWETTDPNFESHLDEYTGRIAYLASVRPLLINSQTGKDHFSFHENRLLLQSAHHIAKTMGVPVYHETHRGKFSFAAHTTKAFIGSDPALSLTFDVSHWCAVAESLLDDQEEAVAMAIDRTKHVHARVGHAQGAQVTDPRSGIYSAALEFHLACWDKIVALNRRKEEPMLTFTMEFGPAPYMVQDPFTQQPLADQWELNLFMKKLLSERYEKNALLV</sequence>
<dbReference type="EMBL" id="JAACJS010000011">
    <property type="protein sequence ID" value="NCI49417.1"/>
    <property type="molecule type" value="Genomic_DNA"/>
</dbReference>
<dbReference type="SUPFAM" id="SSF51658">
    <property type="entry name" value="Xylose isomerase-like"/>
    <property type="match status" value="1"/>
</dbReference>
<reference evidence="2 3" key="1">
    <citation type="submission" date="2020-01" db="EMBL/GenBank/DDBJ databases">
        <title>Genome analysis.</title>
        <authorList>
            <person name="Wu S."/>
            <person name="Wang G."/>
        </authorList>
    </citation>
    <scope>NUCLEOTIDE SEQUENCE [LARGE SCALE GENOMIC DNA]</scope>
    <source>
        <strain evidence="2 3">SYL130</strain>
    </source>
</reference>
<evidence type="ECO:0000313" key="2">
    <source>
        <dbReference type="EMBL" id="NCI49417.1"/>
    </source>
</evidence>
<dbReference type="RefSeq" id="WP_161818207.1">
    <property type="nucleotide sequence ID" value="NZ_JAACJS010000011.1"/>
</dbReference>
<keyword evidence="2" id="KW-0413">Isomerase</keyword>
<dbReference type="GO" id="GO:0016853">
    <property type="term" value="F:isomerase activity"/>
    <property type="evidence" value="ECO:0007669"/>
    <property type="project" value="UniProtKB-KW"/>
</dbReference>
<dbReference type="Pfam" id="PF01261">
    <property type="entry name" value="AP_endonuc_2"/>
    <property type="match status" value="1"/>
</dbReference>